<gene>
    <name evidence="1" type="ORF">METZ01_LOCUS225856</name>
</gene>
<feature type="non-terminal residue" evidence="1">
    <location>
        <position position="1"/>
    </location>
</feature>
<proteinExistence type="predicted"/>
<reference evidence="1" key="1">
    <citation type="submission" date="2018-05" db="EMBL/GenBank/DDBJ databases">
        <authorList>
            <person name="Lanie J.A."/>
            <person name="Ng W.-L."/>
            <person name="Kazmierczak K.M."/>
            <person name="Andrzejewski T.M."/>
            <person name="Davidsen T.M."/>
            <person name="Wayne K.J."/>
            <person name="Tettelin H."/>
            <person name="Glass J.I."/>
            <person name="Rusch D."/>
            <person name="Podicherti R."/>
            <person name="Tsui H.-C.T."/>
            <person name="Winkler M.E."/>
        </authorList>
    </citation>
    <scope>NUCLEOTIDE SEQUENCE</scope>
</reference>
<accession>A0A382GDP8</accession>
<evidence type="ECO:0000313" key="1">
    <source>
        <dbReference type="EMBL" id="SVB73002.1"/>
    </source>
</evidence>
<dbReference type="AlphaFoldDB" id="A0A382GDP8"/>
<sequence>DKLAIGYLKNVQEKDGSFVSQTPIELDTPKSNLQTTSFALLAVHARNIKKKFSSGLSE</sequence>
<name>A0A382GDP8_9ZZZZ</name>
<dbReference type="EMBL" id="UINC01054829">
    <property type="protein sequence ID" value="SVB73002.1"/>
    <property type="molecule type" value="Genomic_DNA"/>
</dbReference>
<protein>
    <recommendedName>
        <fullName evidence="2">Squalene cyclase C-terminal domain-containing protein</fullName>
    </recommendedName>
</protein>
<organism evidence="1">
    <name type="scientific">marine metagenome</name>
    <dbReference type="NCBI Taxonomy" id="408172"/>
    <lineage>
        <taxon>unclassified sequences</taxon>
        <taxon>metagenomes</taxon>
        <taxon>ecological metagenomes</taxon>
    </lineage>
</organism>
<evidence type="ECO:0008006" key="2">
    <source>
        <dbReference type="Google" id="ProtNLM"/>
    </source>
</evidence>